<dbReference type="SUPFAM" id="SSF117130">
    <property type="entry name" value="CsrA-like"/>
    <property type="match status" value="1"/>
</dbReference>
<keyword evidence="2 5" id="KW-0678">Repressor</keyword>
<dbReference type="NCBIfam" id="TIGR00202">
    <property type="entry name" value="csrA"/>
    <property type="match status" value="1"/>
</dbReference>
<dbReference type="GO" id="GO:0048027">
    <property type="term" value="F:mRNA 5'-UTR binding"/>
    <property type="evidence" value="ECO:0007669"/>
    <property type="project" value="UniProtKB-UniRule"/>
</dbReference>
<dbReference type="GO" id="GO:0006402">
    <property type="term" value="P:mRNA catabolic process"/>
    <property type="evidence" value="ECO:0007669"/>
    <property type="project" value="InterPro"/>
</dbReference>
<dbReference type="PANTHER" id="PTHR34984:SF1">
    <property type="entry name" value="CARBON STORAGE REGULATOR"/>
    <property type="match status" value="1"/>
</dbReference>
<dbReference type="GO" id="GO:0044781">
    <property type="term" value="P:bacterial-type flagellum organization"/>
    <property type="evidence" value="ECO:0007669"/>
    <property type="project" value="UniProtKB-KW"/>
</dbReference>
<dbReference type="GO" id="GO:1902208">
    <property type="term" value="P:regulation of bacterial-type flagellum assembly"/>
    <property type="evidence" value="ECO:0007669"/>
    <property type="project" value="UniProtKB-UniRule"/>
</dbReference>
<dbReference type="NCBIfam" id="NF002469">
    <property type="entry name" value="PRK01712.1"/>
    <property type="match status" value="1"/>
</dbReference>
<dbReference type="AlphaFoldDB" id="A0A8J7KCC6"/>
<evidence type="ECO:0000256" key="3">
    <source>
        <dbReference type="ARBA" id="ARBA00022845"/>
    </source>
</evidence>
<comment type="subcellular location">
    <subcellularLocation>
        <location evidence="5">Cytoplasm</location>
    </subcellularLocation>
</comment>
<keyword evidence="4 5" id="KW-0694">RNA-binding</keyword>
<keyword evidence="5" id="KW-1005">Bacterial flagellum biogenesis</keyword>
<dbReference type="Pfam" id="PF02599">
    <property type="entry name" value="CsrA"/>
    <property type="match status" value="1"/>
</dbReference>
<comment type="subunit">
    <text evidence="5">Homodimer; the beta-strands of each monomer intercalate to form a hydrophobic core, while the alpha-helices form wings that extend away from the core.</text>
</comment>
<proteinExistence type="inferred from homology"/>
<dbReference type="GO" id="GO:0045947">
    <property type="term" value="P:negative regulation of translational initiation"/>
    <property type="evidence" value="ECO:0007669"/>
    <property type="project" value="UniProtKB-UniRule"/>
</dbReference>
<protein>
    <recommendedName>
        <fullName evidence="5">Translational regulator CsrA</fullName>
    </recommendedName>
</protein>
<keyword evidence="7" id="KW-1185">Reference proteome</keyword>
<organism evidence="6 7">
    <name type="scientific">Savagea serpentis</name>
    <dbReference type="NCBI Taxonomy" id="2785297"/>
    <lineage>
        <taxon>Bacteria</taxon>
        <taxon>Bacillati</taxon>
        <taxon>Bacillota</taxon>
        <taxon>Bacilli</taxon>
        <taxon>Bacillales</taxon>
        <taxon>Caryophanaceae</taxon>
        <taxon>Savagea</taxon>
    </lineage>
</organism>
<dbReference type="HAMAP" id="MF_00167">
    <property type="entry name" value="CsrA"/>
    <property type="match status" value="1"/>
</dbReference>
<gene>
    <name evidence="5 6" type="primary">csrA</name>
    <name evidence="6" type="ORF">IRY55_07960</name>
</gene>
<evidence type="ECO:0000256" key="1">
    <source>
        <dbReference type="ARBA" id="ARBA00022490"/>
    </source>
</evidence>
<comment type="caution">
    <text evidence="6">The sequence shown here is derived from an EMBL/GenBank/DDBJ whole genome shotgun (WGS) entry which is preliminary data.</text>
</comment>
<evidence type="ECO:0000256" key="4">
    <source>
        <dbReference type="ARBA" id="ARBA00022884"/>
    </source>
</evidence>
<dbReference type="Proteomes" id="UP000622653">
    <property type="component" value="Unassembled WGS sequence"/>
</dbReference>
<comment type="similarity">
    <text evidence="5">Belongs to the CsrA/RsmA family.</text>
</comment>
<dbReference type="InterPro" id="IPR036107">
    <property type="entry name" value="CsrA_sf"/>
</dbReference>
<comment type="function">
    <text evidence="5">A translational regulator that binds mRNA to regulate translation initiation and/or mRNA stability. Usually binds in the 5'-UTR at or near the Shine-Dalgarno sequence preventing ribosome-binding, thus repressing translation. Its main target seems to be the major flagellin gene, while its function is anatagonized by FliW.</text>
</comment>
<dbReference type="Gene3D" id="2.60.40.4380">
    <property type="entry name" value="Translational regulator CsrA"/>
    <property type="match status" value="1"/>
</dbReference>
<evidence type="ECO:0000313" key="6">
    <source>
        <dbReference type="EMBL" id="MBF4501292.1"/>
    </source>
</evidence>
<keyword evidence="3 5" id="KW-0810">Translation regulation</keyword>
<name>A0A8J7KCC6_9BACL</name>
<dbReference type="FunFam" id="2.60.40.4380:FF:000002">
    <property type="entry name" value="Translational regulator CsrA"/>
    <property type="match status" value="1"/>
</dbReference>
<dbReference type="GO" id="GO:0005829">
    <property type="term" value="C:cytosol"/>
    <property type="evidence" value="ECO:0007669"/>
    <property type="project" value="TreeGrafter"/>
</dbReference>
<dbReference type="GO" id="GO:0006109">
    <property type="term" value="P:regulation of carbohydrate metabolic process"/>
    <property type="evidence" value="ECO:0007669"/>
    <property type="project" value="InterPro"/>
</dbReference>
<dbReference type="EMBL" id="JADKPV010000003">
    <property type="protein sequence ID" value="MBF4501292.1"/>
    <property type="molecule type" value="Genomic_DNA"/>
</dbReference>
<sequence length="71" mass="7737">MLVLARKKGETIQIGDNITLKVIDISGDTVRLGIDAPKSVELVRGELLEQVTDTNKEAIPTDLSSLFNQQS</sequence>
<keyword evidence="1 5" id="KW-0963">Cytoplasm</keyword>
<accession>A0A8J7KCC6</accession>
<evidence type="ECO:0000313" key="7">
    <source>
        <dbReference type="Proteomes" id="UP000622653"/>
    </source>
</evidence>
<dbReference type="PANTHER" id="PTHR34984">
    <property type="entry name" value="CARBON STORAGE REGULATOR"/>
    <property type="match status" value="1"/>
</dbReference>
<evidence type="ECO:0000256" key="5">
    <source>
        <dbReference type="HAMAP-Rule" id="MF_00167"/>
    </source>
</evidence>
<dbReference type="InterPro" id="IPR003751">
    <property type="entry name" value="CsrA"/>
</dbReference>
<reference evidence="6" key="1">
    <citation type="submission" date="2020-11" db="EMBL/GenBank/DDBJ databases">
        <title>Multidrug resistant novel bacterium Savagea serpentis sp. nov., isolated from the scats of a vine snake (Ahaetulla nasuta).</title>
        <authorList>
            <person name="Venkata Ramana V."/>
            <person name="Vikas Patil S."/>
            <person name="Yogita Lugani V."/>
        </authorList>
    </citation>
    <scope>NUCLEOTIDE SEQUENCE</scope>
    <source>
        <strain evidence="6">SN6</strain>
    </source>
</reference>
<evidence type="ECO:0000256" key="2">
    <source>
        <dbReference type="ARBA" id="ARBA00022491"/>
    </source>
</evidence>
<dbReference type="RefSeq" id="WP_194562776.1">
    <property type="nucleotide sequence ID" value="NZ_JADKPV010000003.1"/>
</dbReference>